<dbReference type="EMBL" id="VDMO01000021">
    <property type="protein sequence ID" value="TNM68698.1"/>
    <property type="molecule type" value="Genomic_DNA"/>
</dbReference>
<dbReference type="OrthoDB" id="9782629at2"/>
<dbReference type="PANTHER" id="PTHR43673">
    <property type="entry name" value="NAD(P)H NITROREDUCTASE YDGI-RELATED"/>
    <property type="match status" value="1"/>
</dbReference>
<evidence type="ECO:0000313" key="7">
    <source>
        <dbReference type="Proteomes" id="UP000313988"/>
    </source>
</evidence>
<keyword evidence="8" id="KW-1185">Reference proteome</keyword>
<dbReference type="SUPFAM" id="SSF55469">
    <property type="entry name" value="FMN-dependent nitroreductase-like"/>
    <property type="match status" value="1"/>
</dbReference>
<feature type="region of interest" description="Disordered" evidence="3">
    <location>
        <begin position="1"/>
        <end position="21"/>
    </location>
</feature>
<reference evidence="6 7" key="1">
    <citation type="submission" date="2019-06" db="EMBL/GenBank/DDBJ databases">
        <title>Genome sequence of Deinococcus radiopugnans ATCC 19172.</title>
        <authorList>
            <person name="Maclea K.S."/>
            <person name="Maynard C.R."/>
        </authorList>
    </citation>
    <scope>NUCLEOTIDE SEQUENCE [LARGE SCALE GENOMIC DNA]</scope>
    <source>
        <strain evidence="6 7">ATCC 19172</strain>
    </source>
</reference>
<feature type="compositionally biased region" description="Low complexity" evidence="3">
    <location>
        <begin position="7"/>
        <end position="21"/>
    </location>
</feature>
<dbReference type="Proteomes" id="UP000313988">
    <property type="component" value="Unassembled WGS sequence"/>
</dbReference>
<feature type="domain" description="Nitroreductase" evidence="4">
    <location>
        <begin position="28"/>
        <end position="199"/>
    </location>
</feature>
<dbReference type="PANTHER" id="PTHR43673:SF10">
    <property type="entry name" value="NADH DEHYDROGENASE_NAD(P)H NITROREDUCTASE XCC3605-RELATED"/>
    <property type="match status" value="1"/>
</dbReference>
<evidence type="ECO:0000259" key="4">
    <source>
        <dbReference type="Pfam" id="PF00881"/>
    </source>
</evidence>
<dbReference type="AlphaFoldDB" id="A0A5C4Y095"/>
<proteinExistence type="inferred from homology"/>
<gene>
    <name evidence="6" type="ORF">FHR04_16300</name>
    <name evidence="5" type="ORF">HNQ04_003328</name>
</gene>
<dbReference type="EMBL" id="JACHEW010000022">
    <property type="protein sequence ID" value="MBB6018057.1"/>
    <property type="molecule type" value="Genomic_DNA"/>
</dbReference>
<dbReference type="Gene3D" id="3.40.109.10">
    <property type="entry name" value="NADH Oxidase"/>
    <property type="match status" value="1"/>
</dbReference>
<keyword evidence="2" id="KW-0560">Oxidoreductase</keyword>
<evidence type="ECO:0000256" key="2">
    <source>
        <dbReference type="ARBA" id="ARBA00023002"/>
    </source>
</evidence>
<comment type="caution">
    <text evidence="6">The sequence shown here is derived from an EMBL/GenBank/DDBJ whole genome shotgun (WGS) entry which is preliminary data.</text>
</comment>
<dbReference type="InterPro" id="IPR029479">
    <property type="entry name" value="Nitroreductase"/>
</dbReference>
<evidence type="ECO:0000256" key="3">
    <source>
        <dbReference type="SAM" id="MobiDB-lite"/>
    </source>
</evidence>
<evidence type="ECO:0000256" key="1">
    <source>
        <dbReference type="ARBA" id="ARBA00007118"/>
    </source>
</evidence>
<dbReference type="CDD" id="cd03370">
    <property type="entry name" value="nitroreductase"/>
    <property type="match status" value="1"/>
</dbReference>
<accession>A0A5C4Y095</accession>
<dbReference type="GO" id="GO:0016491">
    <property type="term" value="F:oxidoreductase activity"/>
    <property type="evidence" value="ECO:0007669"/>
    <property type="project" value="UniProtKB-KW"/>
</dbReference>
<dbReference type="InterPro" id="IPR000415">
    <property type="entry name" value="Nitroreductase-like"/>
</dbReference>
<dbReference type="Proteomes" id="UP000629870">
    <property type="component" value="Unassembled WGS sequence"/>
</dbReference>
<organism evidence="6 7">
    <name type="scientific">Deinococcus radiopugnans ATCC 19172</name>
    <dbReference type="NCBI Taxonomy" id="585398"/>
    <lineage>
        <taxon>Bacteria</taxon>
        <taxon>Thermotogati</taxon>
        <taxon>Deinococcota</taxon>
        <taxon>Deinococci</taxon>
        <taxon>Deinococcales</taxon>
        <taxon>Deinococcaceae</taxon>
        <taxon>Deinococcus</taxon>
    </lineage>
</organism>
<reference evidence="5 8" key="2">
    <citation type="submission" date="2020-08" db="EMBL/GenBank/DDBJ databases">
        <title>Genomic Encyclopedia of Type Strains, Phase IV (KMG-IV): sequencing the most valuable type-strain genomes for metagenomic binning, comparative biology and taxonomic classification.</title>
        <authorList>
            <person name="Goeker M."/>
        </authorList>
    </citation>
    <scope>NUCLEOTIDE SEQUENCE [LARGE SCALE GENOMIC DNA]</scope>
    <source>
        <strain evidence="5 8">DSM 12027</strain>
    </source>
</reference>
<name>A0A5C4Y095_9DEIO</name>
<protein>
    <submittedName>
        <fullName evidence="5 6">Nitroreductase</fullName>
    </submittedName>
</protein>
<dbReference type="Pfam" id="PF00881">
    <property type="entry name" value="Nitroreductase"/>
    <property type="match status" value="1"/>
</dbReference>
<evidence type="ECO:0000313" key="5">
    <source>
        <dbReference type="EMBL" id="MBB6018057.1"/>
    </source>
</evidence>
<dbReference type="RefSeq" id="WP_139404330.1">
    <property type="nucleotide sequence ID" value="NZ_JACHEW010000022.1"/>
</dbReference>
<comment type="similarity">
    <text evidence="1">Belongs to the nitroreductase family.</text>
</comment>
<sequence length="219" mass="24177">MTATLSQNTQTQTTEPQTTQPLTVAEAIETRRSIRKFVQEPMSQGDLREILRLAGLAPTANNVQTTRFAVIQDRALLAQLQAVSYNQSQITSAPAVIVVYSDMEDALNTIEQTLPATMSDDDRQKRAAGLRGQFQNQDVAQRGQWGLTQANIAFGFVMLAARGLGYDTVPMLGFQPDKVRELLGLPEHAQFAGLLPIGKRAEDGFPHHRHAVERVATFY</sequence>
<evidence type="ECO:0000313" key="6">
    <source>
        <dbReference type="EMBL" id="TNM68698.1"/>
    </source>
</evidence>
<evidence type="ECO:0000313" key="8">
    <source>
        <dbReference type="Proteomes" id="UP000629870"/>
    </source>
</evidence>